<dbReference type="EMBL" id="JAODUO010000262">
    <property type="protein sequence ID" value="KAK2184526.1"/>
    <property type="molecule type" value="Genomic_DNA"/>
</dbReference>
<dbReference type="Gene3D" id="6.10.140.1270">
    <property type="match status" value="1"/>
</dbReference>
<evidence type="ECO:0000256" key="6">
    <source>
        <dbReference type="ARBA" id="ARBA00023015"/>
    </source>
</evidence>
<evidence type="ECO:0000256" key="4">
    <source>
        <dbReference type="ARBA" id="ARBA00022833"/>
    </source>
</evidence>
<dbReference type="AlphaFoldDB" id="A0AAD9NY07"/>
<keyword evidence="4 10" id="KW-0862">Zinc</keyword>
<comment type="domain">
    <text evidence="10">The long N-terminal helix forms part of the 'assembly lobe' of the SAGA deubiquitination module.</text>
</comment>
<evidence type="ECO:0000259" key="12">
    <source>
        <dbReference type="PROSITE" id="PS51505"/>
    </source>
</evidence>
<feature type="compositionally biased region" description="Low complexity" evidence="11">
    <location>
        <begin position="153"/>
        <end position="166"/>
    </location>
</feature>
<gene>
    <name evidence="13" type="ORF">NP493_263g00006</name>
</gene>
<evidence type="ECO:0000256" key="5">
    <source>
        <dbReference type="ARBA" id="ARBA00022853"/>
    </source>
</evidence>
<evidence type="ECO:0000256" key="11">
    <source>
        <dbReference type="SAM" id="MobiDB-lite"/>
    </source>
</evidence>
<comment type="function">
    <text evidence="10">Component of the transcription regulatory histone acetylation (HAT) complex SAGA, a multiprotein complex that activates transcription by remodeling chromatin and mediating histone acetylation and deubiquitination. Within the SAGA complex, participates in a subcomplex that specifically deubiquitinates histone H2B. The SAGA complex is recruited to specific gene promoters by activators, where it is required for transcription.</text>
</comment>
<keyword evidence="2 10" id="KW-0479">Metal-binding</keyword>
<dbReference type="FunFam" id="3.30.160.60:FF:000118">
    <property type="entry name" value="Ataxin-7-like protein 3"/>
    <property type="match status" value="1"/>
</dbReference>
<dbReference type="GO" id="GO:0071819">
    <property type="term" value="C:DUBm complex"/>
    <property type="evidence" value="ECO:0007669"/>
    <property type="project" value="UniProtKB-UniRule"/>
</dbReference>
<evidence type="ECO:0000313" key="13">
    <source>
        <dbReference type="EMBL" id="KAK2184526.1"/>
    </source>
</evidence>
<dbReference type="InterPro" id="IPR013246">
    <property type="entry name" value="SAGA_su_Sgf11"/>
</dbReference>
<keyword evidence="6 10" id="KW-0805">Transcription regulation</keyword>
<dbReference type="PROSITE" id="PS51505">
    <property type="entry name" value="SCA7"/>
    <property type="match status" value="1"/>
</dbReference>
<feature type="compositionally biased region" description="Basic residues" evidence="11">
    <location>
        <begin position="267"/>
        <end position="282"/>
    </location>
</feature>
<dbReference type="InterPro" id="IPR013243">
    <property type="entry name" value="SCA7_dom"/>
</dbReference>
<keyword evidence="8 10" id="KW-0804">Transcription</keyword>
<evidence type="ECO:0000256" key="1">
    <source>
        <dbReference type="ARBA" id="ARBA00004123"/>
    </source>
</evidence>
<comment type="subcellular location">
    <subcellularLocation>
        <location evidence="1 10">Nucleus</location>
    </subcellularLocation>
</comment>
<reference evidence="13" key="1">
    <citation type="journal article" date="2023" name="Mol. Biol. Evol.">
        <title>Third-Generation Sequencing Reveals the Adaptive Role of the Epigenome in Three Deep-Sea Polychaetes.</title>
        <authorList>
            <person name="Perez M."/>
            <person name="Aroh O."/>
            <person name="Sun Y."/>
            <person name="Lan Y."/>
            <person name="Juniper S.K."/>
            <person name="Young C.R."/>
            <person name="Angers B."/>
            <person name="Qian P.Y."/>
        </authorList>
    </citation>
    <scope>NUCLEOTIDE SEQUENCE</scope>
    <source>
        <strain evidence="13">R07B-5</strain>
    </source>
</reference>
<evidence type="ECO:0000256" key="7">
    <source>
        <dbReference type="ARBA" id="ARBA00023159"/>
    </source>
</evidence>
<dbReference type="InterPro" id="IPR051078">
    <property type="entry name" value="SGF11"/>
</dbReference>
<keyword evidence="3 10" id="KW-0863">Zinc-finger</keyword>
<proteinExistence type="inferred from homology"/>
<evidence type="ECO:0000256" key="2">
    <source>
        <dbReference type="ARBA" id="ARBA00022723"/>
    </source>
</evidence>
<keyword evidence="14" id="KW-1185">Reference proteome</keyword>
<dbReference type="PANTHER" id="PTHR46367:SF1">
    <property type="entry name" value="ATAXIN-7-LIKE PROTEIN 3"/>
    <property type="match status" value="1"/>
</dbReference>
<keyword evidence="7 10" id="KW-0010">Activator</keyword>
<dbReference type="GO" id="GO:0006357">
    <property type="term" value="P:regulation of transcription by RNA polymerase II"/>
    <property type="evidence" value="ECO:0007669"/>
    <property type="project" value="TreeGrafter"/>
</dbReference>
<feature type="compositionally biased region" description="Acidic residues" evidence="11">
    <location>
        <begin position="106"/>
        <end position="115"/>
    </location>
</feature>
<comment type="domain">
    <text evidence="10">The C-terminal SGF11-type zinc-finger domain forms part of the 'catalytic lobe' of the SAGA deubiquitination module.</text>
</comment>
<name>A0AAD9NY07_RIDPI</name>
<feature type="zinc finger region" description="SGF11-type" evidence="10">
    <location>
        <begin position="60"/>
        <end position="81"/>
    </location>
</feature>
<dbReference type="GO" id="GO:0000124">
    <property type="term" value="C:SAGA complex"/>
    <property type="evidence" value="ECO:0007669"/>
    <property type="project" value="UniProtKB-UniRule"/>
</dbReference>
<dbReference type="PANTHER" id="PTHR46367">
    <property type="entry name" value="ATAXIN-7-LIKE PROTEIN 3"/>
    <property type="match status" value="1"/>
</dbReference>
<dbReference type="Pfam" id="PF08209">
    <property type="entry name" value="Sgf11"/>
    <property type="match status" value="1"/>
</dbReference>
<feature type="region of interest" description="Disordered" evidence="11">
    <location>
        <begin position="98"/>
        <end position="166"/>
    </location>
</feature>
<feature type="region of interest" description="Disordered" evidence="11">
    <location>
        <begin position="251"/>
        <end position="298"/>
    </location>
</feature>
<evidence type="ECO:0000256" key="3">
    <source>
        <dbReference type="ARBA" id="ARBA00022771"/>
    </source>
</evidence>
<keyword evidence="5 10" id="KW-0156">Chromatin regulator</keyword>
<comment type="caution">
    <text evidence="13">The sequence shown here is derived from an EMBL/GenBank/DDBJ whole genome shotgun (WGS) entry which is preliminary data.</text>
</comment>
<dbReference type="HAMAP" id="MF_03047">
    <property type="entry name" value="Sgf11"/>
    <property type="match status" value="1"/>
</dbReference>
<organism evidence="13 14">
    <name type="scientific">Ridgeia piscesae</name>
    <name type="common">Tubeworm</name>
    <dbReference type="NCBI Taxonomy" id="27915"/>
    <lineage>
        <taxon>Eukaryota</taxon>
        <taxon>Metazoa</taxon>
        <taxon>Spiralia</taxon>
        <taxon>Lophotrochozoa</taxon>
        <taxon>Annelida</taxon>
        <taxon>Polychaeta</taxon>
        <taxon>Sedentaria</taxon>
        <taxon>Canalipalpata</taxon>
        <taxon>Sabellida</taxon>
        <taxon>Siboglinidae</taxon>
        <taxon>Ridgeia</taxon>
    </lineage>
</organism>
<dbReference type="GO" id="GO:0008270">
    <property type="term" value="F:zinc ion binding"/>
    <property type="evidence" value="ECO:0007669"/>
    <property type="project" value="UniProtKB-UniRule"/>
</dbReference>
<dbReference type="GO" id="GO:0006325">
    <property type="term" value="P:chromatin organization"/>
    <property type="evidence" value="ECO:0007669"/>
    <property type="project" value="UniProtKB-KW"/>
</dbReference>
<feature type="domain" description="SCA7" evidence="12">
    <location>
        <begin position="172"/>
        <end position="239"/>
    </location>
</feature>
<protein>
    <recommendedName>
        <fullName evidence="10">SAGA-associated factor 11 homolog</fullName>
    </recommendedName>
</protein>
<sequence>MTELLDEVTLGLCFEIHRTCKLGTFLLDLTDEKSEKEYEIVDEKGVDVFGQVPTKKQYECVCPNCQRNLAASRFAPHLEKCMGMGRNSSRIASRRILNAGKKDSDNESDDNDNDNDWSYMADKRAKKLKRDRFSNSPRRTKLSKLKNNGDIPSVGSTTSDGSGSQVQAYETMSMDEKRSLLTQTCGVISEHTKKMCTRSQRCPQHTEDQRKAVRQHLLVDCQENVDDVHIDIDSYDDGDSQSLRDTLQWDVASNPSPIDSVVTGLNSRKRKNTSKQNRKRPGNKWTERSGPGDVYDVT</sequence>
<dbReference type="Proteomes" id="UP001209878">
    <property type="component" value="Unassembled WGS sequence"/>
</dbReference>
<evidence type="ECO:0000256" key="10">
    <source>
        <dbReference type="HAMAP-Rule" id="MF_03047"/>
    </source>
</evidence>
<comment type="subunit">
    <text evidence="10">Component of some SAGA transcription coactivator-HAT complexes. Within the SAGA complex, participates to a subcomplex of SAGA called the DUB module (deubiquitination module).</text>
</comment>
<comment type="similarity">
    <text evidence="10">Belongs to the SGF11 family.</text>
</comment>
<keyword evidence="9 10" id="KW-0539">Nucleus</keyword>
<dbReference type="Gene3D" id="3.30.160.60">
    <property type="entry name" value="Classic Zinc Finger"/>
    <property type="match status" value="1"/>
</dbReference>
<evidence type="ECO:0000256" key="8">
    <source>
        <dbReference type="ARBA" id="ARBA00023163"/>
    </source>
</evidence>
<dbReference type="GO" id="GO:0003713">
    <property type="term" value="F:transcription coactivator activity"/>
    <property type="evidence" value="ECO:0007669"/>
    <property type="project" value="UniProtKB-UniRule"/>
</dbReference>
<accession>A0AAD9NY07</accession>
<evidence type="ECO:0000256" key="9">
    <source>
        <dbReference type="ARBA" id="ARBA00023242"/>
    </source>
</evidence>
<evidence type="ECO:0000313" key="14">
    <source>
        <dbReference type="Proteomes" id="UP001209878"/>
    </source>
</evidence>